<sequence length="331" mass="38839">MQVFLENFFFLYSDYNMMEHQNQERVLIDKNKKGKDRNWKGRKILSLKLADIFRTLGYRDSLVNRVQTCGDTLHFIRREDGSLRLYQAYFCKNKLCPMCNWRRSMKYSYQTSQIVDEAIKEQPKGRFLFLTLTVKNVPGQELSGTISQLTKSFDRLFKRAKVQKNLIGYLRSVEVTHNEKENTYHPHIHVLMMVKPNYFNGRGDNYISQEEWGQMWSQSLKVDYVPMVDVRAVKERGKGLKGAILETAKYPTKPIELDLKNAQVVDDLYNGLYRKRQLGYGGLFKEIRKRLQLSDVENGDLVHTSEDNDEVSQGTKIVAVWNATKQNYFLK</sequence>
<dbReference type="Proteomes" id="UP000071962">
    <property type="component" value="Unassembled WGS sequence"/>
</dbReference>
<evidence type="ECO:0000313" key="3">
    <source>
        <dbReference type="EMBL" id="CYX34034.1"/>
    </source>
</evidence>
<dbReference type="GO" id="GO:0003677">
    <property type="term" value="F:DNA binding"/>
    <property type="evidence" value="ECO:0007669"/>
    <property type="project" value="InterPro"/>
</dbReference>
<dbReference type="InterPro" id="IPR000989">
    <property type="entry name" value="Rep"/>
</dbReference>
<gene>
    <name evidence="3" type="ORF">ERS132551_02070</name>
</gene>
<organism evidence="3 4">
    <name type="scientific">Streptococcus suis</name>
    <dbReference type="NCBI Taxonomy" id="1307"/>
    <lineage>
        <taxon>Bacteria</taxon>
        <taxon>Bacillati</taxon>
        <taxon>Bacillota</taxon>
        <taxon>Bacilli</taxon>
        <taxon>Lactobacillales</taxon>
        <taxon>Streptococcaceae</taxon>
        <taxon>Streptococcus</taxon>
    </lineage>
</organism>
<evidence type="ECO:0000256" key="1">
    <source>
        <dbReference type="ARBA" id="ARBA00008909"/>
    </source>
</evidence>
<dbReference type="EMBL" id="FIKT01000046">
    <property type="protein sequence ID" value="CYX34034.1"/>
    <property type="molecule type" value="Genomic_DNA"/>
</dbReference>
<dbReference type="AlphaFoldDB" id="A0A116QVK1"/>
<accession>A0A116QVK1</accession>
<comment type="similarity">
    <text evidence="1">Belongs to the Gram-positive plasmids replication protein type 1 family.</text>
</comment>
<proteinExistence type="inferred from homology"/>
<keyword evidence="2" id="KW-0235">DNA replication</keyword>
<evidence type="ECO:0000313" key="4">
    <source>
        <dbReference type="Proteomes" id="UP000071962"/>
    </source>
</evidence>
<evidence type="ECO:0000256" key="2">
    <source>
        <dbReference type="ARBA" id="ARBA00022705"/>
    </source>
</evidence>
<reference evidence="3 4" key="1">
    <citation type="submission" date="2016-02" db="EMBL/GenBank/DDBJ databases">
        <authorList>
            <consortium name="Pathogen Informatics"/>
        </authorList>
    </citation>
    <scope>NUCLEOTIDE SEQUENCE [LARGE SCALE GENOMIC DNA]</scope>
    <source>
        <strain evidence="3 4">SS1062</strain>
    </source>
</reference>
<protein>
    <submittedName>
        <fullName evidence="3">Plasmid rolling circle replication initiator protein</fullName>
    </submittedName>
</protein>
<dbReference type="GO" id="GO:0006260">
    <property type="term" value="P:DNA replication"/>
    <property type="evidence" value="ECO:0007669"/>
    <property type="project" value="UniProtKB-KW"/>
</dbReference>
<name>A0A116QVK1_STRSU</name>
<dbReference type="Pfam" id="PF01446">
    <property type="entry name" value="Rep_1"/>
    <property type="match status" value="1"/>
</dbReference>